<dbReference type="Pfam" id="PF00005">
    <property type="entry name" value="ABC_tran"/>
    <property type="match status" value="1"/>
</dbReference>
<sequence length="234" mass="26417">MIELKYVDKRYPTSNALLYINSLTIETGEIVGILGENGSGKTTLLKSIMGLGELQSGEITIAGKPVLDQYERMAFITEEGSFLPNSTPLEYGEFLAAFFPRFDQPYYAELLQRYELPIRRAIRTFSKGQKMKLEMSAGLAKRADYLLMDEPFVGKDVFARRDSLKLLMSGLRGDETVLISTHLIDEIENVIDRAIVLHQGLVRADVTIDDLREEGKSLTDVMLEARQSNRHYAD</sequence>
<dbReference type="SUPFAM" id="SSF52540">
    <property type="entry name" value="P-loop containing nucleoside triphosphate hydrolases"/>
    <property type="match status" value="1"/>
</dbReference>
<dbReference type="InterPro" id="IPR027417">
    <property type="entry name" value="P-loop_NTPase"/>
</dbReference>
<keyword evidence="1" id="KW-0813">Transport</keyword>
<name>A0A3D9I1I4_9BACL</name>
<dbReference type="RefSeq" id="WP_116065315.1">
    <property type="nucleotide sequence ID" value="NZ_QRDZ01000045.1"/>
</dbReference>
<dbReference type="EMBL" id="QRDZ01000045">
    <property type="protein sequence ID" value="RED55016.1"/>
    <property type="molecule type" value="Genomic_DNA"/>
</dbReference>
<keyword evidence="6" id="KW-1185">Reference proteome</keyword>
<dbReference type="Gene3D" id="3.40.50.300">
    <property type="entry name" value="P-loop containing nucleotide triphosphate hydrolases"/>
    <property type="match status" value="1"/>
</dbReference>
<proteinExistence type="predicted"/>
<evidence type="ECO:0000313" key="5">
    <source>
        <dbReference type="EMBL" id="RED55016.1"/>
    </source>
</evidence>
<evidence type="ECO:0000256" key="1">
    <source>
        <dbReference type="ARBA" id="ARBA00022448"/>
    </source>
</evidence>
<dbReference type="Proteomes" id="UP000256977">
    <property type="component" value="Unassembled WGS sequence"/>
</dbReference>
<keyword evidence="3 5" id="KW-0067">ATP-binding</keyword>
<evidence type="ECO:0000313" key="6">
    <source>
        <dbReference type="Proteomes" id="UP000256977"/>
    </source>
</evidence>
<dbReference type="OrthoDB" id="9804819at2"/>
<dbReference type="InterPro" id="IPR003439">
    <property type="entry name" value="ABC_transporter-like_ATP-bd"/>
</dbReference>
<dbReference type="PROSITE" id="PS50893">
    <property type="entry name" value="ABC_TRANSPORTER_2"/>
    <property type="match status" value="1"/>
</dbReference>
<dbReference type="GO" id="GO:0005524">
    <property type="term" value="F:ATP binding"/>
    <property type="evidence" value="ECO:0007669"/>
    <property type="project" value="UniProtKB-KW"/>
</dbReference>
<dbReference type="AlphaFoldDB" id="A0A3D9I1I4"/>
<dbReference type="CDD" id="cd03230">
    <property type="entry name" value="ABC_DR_subfamily_A"/>
    <property type="match status" value="1"/>
</dbReference>
<dbReference type="InterPro" id="IPR003593">
    <property type="entry name" value="AAA+_ATPase"/>
</dbReference>
<dbReference type="SMART" id="SM00382">
    <property type="entry name" value="AAA"/>
    <property type="match status" value="1"/>
</dbReference>
<accession>A0A3D9I1I4</accession>
<feature type="domain" description="ABC transporter" evidence="4">
    <location>
        <begin position="2"/>
        <end position="224"/>
    </location>
</feature>
<comment type="caution">
    <text evidence="5">The sequence shown here is derived from an EMBL/GenBank/DDBJ whole genome shotgun (WGS) entry which is preliminary data.</text>
</comment>
<organism evidence="5 6">
    <name type="scientific">Cohnella phaseoli</name>
    <dbReference type="NCBI Taxonomy" id="456490"/>
    <lineage>
        <taxon>Bacteria</taxon>
        <taxon>Bacillati</taxon>
        <taxon>Bacillota</taxon>
        <taxon>Bacilli</taxon>
        <taxon>Bacillales</taxon>
        <taxon>Paenibacillaceae</taxon>
        <taxon>Cohnella</taxon>
    </lineage>
</organism>
<keyword evidence="2" id="KW-0547">Nucleotide-binding</keyword>
<protein>
    <submittedName>
        <fullName evidence="5">ABC-2 type transport system ATP-binding protein</fullName>
    </submittedName>
</protein>
<gene>
    <name evidence="5" type="ORF">DFP98_14524</name>
</gene>
<dbReference type="GO" id="GO:0016887">
    <property type="term" value="F:ATP hydrolysis activity"/>
    <property type="evidence" value="ECO:0007669"/>
    <property type="project" value="InterPro"/>
</dbReference>
<dbReference type="PANTHER" id="PTHR42939:SF1">
    <property type="entry name" value="ABC TRANSPORTER ATP-BINDING PROTEIN ALBC-RELATED"/>
    <property type="match status" value="1"/>
</dbReference>
<evidence type="ECO:0000256" key="3">
    <source>
        <dbReference type="ARBA" id="ARBA00022840"/>
    </source>
</evidence>
<dbReference type="InterPro" id="IPR017871">
    <property type="entry name" value="ABC_transporter-like_CS"/>
</dbReference>
<evidence type="ECO:0000259" key="4">
    <source>
        <dbReference type="PROSITE" id="PS50893"/>
    </source>
</evidence>
<reference evidence="5 6" key="1">
    <citation type="submission" date="2018-07" db="EMBL/GenBank/DDBJ databases">
        <title>Genomic Encyclopedia of Type Strains, Phase III (KMG-III): the genomes of soil and plant-associated and newly described type strains.</title>
        <authorList>
            <person name="Whitman W."/>
        </authorList>
    </citation>
    <scope>NUCLEOTIDE SEQUENCE [LARGE SCALE GENOMIC DNA]</scope>
    <source>
        <strain evidence="5 6">CECT 7287</strain>
    </source>
</reference>
<evidence type="ECO:0000256" key="2">
    <source>
        <dbReference type="ARBA" id="ARBA00022741"/>
    </source>
</evidence>
<dbReference type="InterPro" id="IPR051782">
    <property type="entry name" value="ABC_Transporter_VariousFunc"/>
</dbReference>
<dbReference type="PROSITE" id="PS00211">
    <property type="entry name" value="ABC_TRANSPORTER_1"/>
    <property type="match status" value="1"/>
</dbReference>
<dbReference type="PANTHER" id="PTHR42939">
    <property type="entry name" value="ABC TRANSPORTER ATP-BINDING PROTEIN ALBC-RELATED"/>
    <property type="match status" value="1"/>
</dbReference>